<dbReference type="Pfam" id="PF00583">
    <property type="entry name" value="Acetyltransf_1"/>
    <property type="match status" value="1"/>
</dbReference>
<dbReference type="Gene3D" id="3.40.630.30">
    <property type="match status" value="1"/>
</dbReference>
<dbReference type="InterPro" id="IPR016181">
    <property type="entry name" value="Acyl_CoA_acyltransferase"/>
</dbReference>
<proteinExistence type="predicted"/>
<keyword evidence="5" id="KW-1185">Reference proteome</keyword>
<sequence>MDMRIRIAEPPEYPAVGEITARAYLDDGLLDGGEDNTYATTLRDAASRAAKADLLVAVDADGTLLGTVTYAPQGSPLQDIGVPGEAEFRMLAVARAARGRGAGESLVRACVARARAEEGVVRLVMSTQPTMLGAHRIYERLGFVRTPERDWQPVPGLGLLTYALALQPGARGGSGPR</sequence>
<comment type="caution">
    <text evidence="4">The sequence shown here is derived from an EMBL/GenBank/DDBJ whole genome shotgun (WGS) entry which is preliminary data.</text>
</comment>
<evidence type="ECO:0000313" key="4">
    <source>
        <dbReference type="EMBL" id="MFB9521734.1"/>
    </source>
</evidence>
<evidence type="ECO:0000259" key="3">
    <source>
        <dbReference type="PROSITE" id="PS51186"/>
    </source>
</evidence>
<reference evidence="4 5" key="1">
    <citation type="submission" date="2024-09" db="EMBL/GenBank/DDBJ databases">
        <authorList>
            <person name="Sun Q."/>
            <person name="Mori K."/>
        </authorList>
    </citation>
    <scope>NUCLEOTIDE SEQUENCE [LARGE SCALE GENOMIC DNA]</scope>
    <source>
        <strain evidence="4 5">JCM 4362</strain>
    </source>
</reference>
<feature type="domain" description="N-acetyltransferase" evidence="3">
    <location>
        <begin position="3"/>
        <end position="167"/>
    </location>
</feature>
<evidence type="ECO:0000256" key="2">
    <source>
        <dbReference type="ARBA" id="ARBA00023315"/>
    </source>
</evidence>
<keyword evidence="2 4" id="KW-0012">Acyltransferase</keyword>
<dbReference type="SUPFAM" id="SSF55729">
    <property type="entry name" value="Acyl-CoA N-acyltransferases (Nat)"/>
    <property type="match status" value="1"/>
</dbReference>
<dbReference type="PANTHER" id="PTHR43877">
    <property type="entry name" value="AMINOALKYLPHOSPHONATE N-ACETYLTRANSFERASE-RELATED-RELATED"/>
    <property type="match status" value="1"/>
</dbReference>
<keyword evidence="1 4" id="KW-0808">Transferase</keyword>
<protein>
    <submittedName>
        <fullName evidence="4">GNAT family N-acetyltransferase</fullName>
        <ecNumber evidence="4">2.3.-.-</ecNumber>
    </submittedName>
</protein>
<gene>
    <name evidence="4" type="ORF">ACFFTU_17460</name>
</gene>
<evidence type="ECO:0000313" key="5">
    <source>
        <dbReference type="Proteomes" id="UP001589718"/>
    </source>
</evidence>
<dbReference type="EMBL" id="JBHMCR010000009">
    <property type="protein sequence ID" value="MFB9521734.1"/>
    <property type="molecule type" value="Genomic_DNA"/>
</dbReference>
<dbReference type="PROSITE" id="PS51186">
    <property type="entry name" value="GNAT"/>
    <property type="match status" value="1"/>
</dbReference>
<dbReference type="GO" id="GO:0016746">
    <property type="term" value="F:acyltransferase activity"/>
    <property type="evidence" value="ECO:0007669"/>
    <property type="project" value="UniProtKB-KW"/>
</dbReference>
<dbReference type="RefSeq" id="WP_345228505.1">
    <property type="nucleotide sequence ID" value="NZ_BAAAXE010000015.1"/>
</dbReference>
<accession>A0ABV5PEU5</accession>
<dbReference type="PANTHER" id="PTHR43877:SF2">
    <property type="entry name" value="AMINOALKYLPHOSPHONATE N-ACETYLTRANSFERASE-RELATED"/>
    <property type="match status" value="1"/>
</dbReference>
<dbReference type="EC" id="2.3.-.-" evidence="4"/>
<organism evidence="4 5">
    <name type="scientific">Streptomyces cremeus</name>
    <dbReference type="NCBI Taxonomy" id="66881"/>
    <lineage>
        <taxon>Bacteria</taxon>
        <taxon>Bacillati</taxon>
        <taxon>Actinomycetota</taxon>
        <taxon>Actinomycetes</taxon>
        <taxon>Kitasatosporales</taxon>
        <taxon>Streptomycetaceae</taxon>
        <taxon>Streptomyces</taxon>
    </lineage>
</organism>
<dbReference type="InterPro" id="IPR000182">
    <property type="entry name" value="GNAT_dom"/>
</dbReference>
<dbReference type="Proteomes" id="UP001589718">
    <property type="component" value="Unassembled WGS sequence"/>
</dbReference>
<dbReference type="InterPro" id="IPR050832">
    <property type="entry name" value="Bact_Acetyltransf"/>
</dbReference>
<name>A0ABV5PEU5_STRCM</name>
<evidence type="ECO:0000256" key="1">
    <source>
        <dbReference type="ARBA" id="ARBA00022679"/>
    </source>
</evidence>